<organism evidence="2 3">
    <name type="scientific">Micromonospora sonneratiae</name>
    <dbReference type="NCBI Taxonomy" id="1184706"/>
    <lineage>
        <taxon>Bacteria</taxon>
        <taxon>Bacillati</taxon>
        <taxon>Actinomycetota</taxon>
        <taxon>Actinomycetes</taxon>
        <taxon>Micromonosporales</taxon>
        <taxon>Micromonosporaceae</taxon>
        <taxon>Micromonospora</taxon>
    </lineage>
</organism>
<dbReference type="EMBL" id="JBHTMP010000036">
    <property type="protein sequence ID" value="MFD1323758.1"/>
    <property type="molecule type" value="Genomic_DNA"/>
</dbReference>
<sequence>MATARLRLVTGKIWLTPVDERILESLLSVAAAETEPDEVMPPVSAPAGWSQARREAFREFYRASYGGLTGPTGNQMYAIMSDAGVLGMIRMGRRDEPATVETGMWLGQSARGQGVAVTALRLLLTEAARVGARVVVAETTADNGPALGVLRRCGAVLQPVGDGAVHAEIRLGG</sequence>
<dbReference type="InterPro" id="IPR000182">
    <property type="entry name" value="GNAT_dom"/>
</dbReference>
<dbReference type="PANTHER" id="PTHR43441:SF2">
    <property type="entry name" value="FAMILY ACETYLTRANSFERASE, PUTATIVE (AFU_ORTHOLOGUE AFUA_7G00850)-RELATED"/>
    <property type="match status" value="1"/>
</dbReference>
<keyword evidence="2" id="KW-0012">Acyltransferase</keyword>
<evidence type="ECO:0000313" key="3">
    <source>
        <dbReference type="Proteomes" id="UP001597260"/>
    </source>
</evidence>
<feature type="domain" description="N-acetyltransferase" evidence="1">
    <location>
        <begin position="13"/>
        <end position="173"/>
    </location>
</feature>
<dbReference type="Gene3D" id="3.40.630.30">
    <property type="match status" value="1"/>
</dbReference>
<name>A0ABW3YJ81_9ACTN</name>
<proteinExistence type="predicted"/>
<dbReference type="EC" id="2.3.-.-" evidence="2"/>
<keyword evidence="3" id="KW-1185">Reference proteome</keyword>
<reference evidence="3" key="1">
    <citation type="journal article" date="2019" name="Int. J. Syst. Evol. Microbiol.">
        <title>The Global Catalogue of Microorganisms (GCM) 10K type strain sequencing project: providing services to taxonomists for standard genome sequencing and annotation.</title>
        <authorList>
            <consortium name="The Broad Institute Genomics Platform"/>
            <consortium name="The Broad Institute Genome Sequencing Center for Infectious Disease"/>
            <person name="Wu L."/>
            <person name="Ma J."/>
        </authorList>
    </citation>
    <scope>NUCLEOTIDE SEQUENCE [LARGE SCALE GENOMIC DNA]</scope>
    <source>
        <strain evidence="3">JCM 31037</strain>
    </source>
</reference>
<dbReference type="InterPro" id="IPR051908">
    <property type="entry name" value="Ribosomal_N-acetyltransferase"/>
</dbReference>
<dbReference type="GO" id="GO:0016746">
    <property type="term" value="F:acyltransferase activity"/>
    <property type="evidence" value="ECO:0007669"/>
    <property type="project" value="UniProtKB-KW"/>
</dbReference>
<dbReference type="Proteomes" id="UP001597260">
    <property type="component" value="Unassembled WGS sequence"/>
</dbReference>
<evidence type="ECO:0000259" key="1">
    <source>
        <dbReference type="PROSITE" id="PS51186"/>
    </source>
</evidence>
<dbReference type="Pfam" id="PF13302">
    <property type="entry name" value="Acetyltransf_3"/>
    <property type="match status" value="1"/>
</dbReference>
<keyword evidence="2" id="KW-0808">Transferase</keyword>
<dbReference type="PANTHER" id="PTHR43441">
    <property type="entry name" value="RIBOSOMAL-PROTEIN-SERINE ACETYLTRANSFERASE"/>
    <property type="match status" value="1"/>
</dbReference>
<comment type="caution">
    <text evidence="2">The sequence shown here is derived from an EMBL/GenBank/DDBJ whole genome shotgun (WGS) entry which is preliminary data.</text>
</comment>
<dbReference type="SUPFAM" id="SSF55729">
    <property type="entry name" value="Acyl-CoA N-acyltransferases (Nat)"/>
    <property type="match status" value="1"/>
</dbReference>
<dbReference type="RefSeq" id="WP_377573243.1">
    <property type="nucleotide sequence ID" value="NZ_JBHTMP010000036.1"/>
</dbReference>
<evidence type="ECO:0000313" key="2">
    <source>
        <dbReference type="EMBL" id="MFD1323758.1"/>
    </source>
</evidence>
<gene>
    <name evidence="2" type="ORF">ACFQ4H_21965</name>
</gene>
<dbReference type="PROSITE" id="PS51186">
    <property type="entry name" value="GNAT"/>
    <property type="match status" value="1"/>
</dbReference>
<accession>A0ABW3YJ81</accession>
<protein>
    <submittedName>
        <fullName evidence="2">GNAT family N-acetyltransferase</fullName>
        <ecNumber evidence="2">2.3.-.-</ecNumber>
    </submittedName>
</protein>
<dbReference type="InterPro" id="IPR016181">
    <property type="entry name" value="Acyl_CoA_acyltransferase"/>
</dbReference>